<accession>A0ABX1HJQ8</accession>
<organism evidence="2 3">
    <name type="scientific">Hymenobacter artigasi</name>
    <dbReference type="NCBI Taxonomy" id="2719616"/>
    <lineage>
        <taxon>Bacteria</taxon>
        <taxon>Pseudomonadati</taxon>
        <taxon>Bacteroidota</taxon>
        <taxon>Cytophagia</taxon>
        <taxon>Cytophagales</taxon>
        <taxon>Hymenobacteraceae</taxon>
        <taxon>Hymenobacter</taxon>
    </lineage>
</organism>
<evidence type="ECO:0000313" key="2">
    <source>
        <dbReference type="EMBL" id="NKI90499.1"/>
    </source>
</evidence>
<proteinExistence type="predicted"/>
<name>A0ABX1HJQ8_9BACT</name>
<reference evidence="2 3" key="1">
    <citation type="submission" date="2020-03" db="EMBL/GenBank/DDBJ databases">
        <title>Genomic Encyclopedia of Type Strains, Phase IV (KMG-V): Genome sequencing to study the core and pangenomes of soil and plant-associated prokaryotes.</title>
        <authorList>
            <person name="Whitman W."/>
        </authorList>
    </citation>
    <scope>NUCLEOTIDE SEQUENCE [LARGE SCALE GENOMIC DNA]</scope>
    <source>
        <strain evidence="2 3">1B</strain>
    </source>
</reference>
<dbReference type="EMBL" id="JAAVTK010000009">
    <property type="protein sequence ID" value="NKI90499.1"/>
    <property type="molecule type" value="Genomic_DNA"/>
</dbReference>
<sequence length="59" mass="6770">MKLELLLKLQQPLLPPPCQENHTRPNQTQPLRRITRQRHPESVTICHQNDAGTLLVIPG</sequence>
<evidence type="ECO:0000256" key="1">
    <source>
        <dbReference type="SAM" id="MobiDB-lite"/>
    </source>
</evidence>
<feature type="region of interest" description="Disordered" evidence="1">
    <location>
        <begin position="14"/>
        <end position="42"/>
    </location>
</feature>
<gene>
    <name evidence="2" type="ORF">HBN54_003103</name>
</gene>
<comment type="caution">
    <text evidence="2">The sequence shown here is derived from an EMBL/GenBank/DDBJ whole genome shotgun (WGS) entry which is preliminary data.</text>
</comment>
<keyword evidence="3" id="KW-1185">Reference proteome</keyword>
<dbReference type="Proteomes" id="UP000717634">
    <property type="component" value="Unassembled WGS sequence"/>
</dbReference>
<protein>
    <submittedName>
        <fullName evidence="2">Uncharacterized protein</fullName>
    </submittedName>
</protein>
<evidence type="ECO:0000313" key="3">
    <source>
        <dbReference type="Proteomes" id="UP000717634"/>
    </source>
</evidence>